<dbReference type="PANTHER" id="PTHR43133">
    <property type="entry name" value="RNA POLYMERASE ECF-TYPE SIGMA FACTO"/>
    <property type="match status" value="1"/>
</dbReference>
<dbReference type="GO" id="GO:0006352">
    <property type="term" value="P:DNA-templated transcription initiation"/>
    <property type="evidence" value="ECO:0007669"/>
    <property type="project" value="InterPro"/>
</dbReference>
<keyword evidence="8" id="KW-1185">Reference proteome</keyword>
<proteinExistence type="predicted"/>
<protein>
    <submittedName>
        <fullName evidence="7">DNA-directed RNA polymerase specialized sigma24 family protein</fullName>
    </submittedName>
</protein>
<evidence type="ECO:0000256" key="1">
    <source>
        <dbReference type="ARBA" id="ARBA00023015"/>
    </source>
</evidence>
<name>A0A3N1DAR9_9ACTN</name>
<feature type="region of interest" description="Disordered" evidence="5">
    <location>
        <begin position="314"/>
        <end position="418"/>
    </location>
</feature>
<dbReference type="GO" id="GO:0000428">
    <property type="term" value="C:DNA-directed RNA polymerase complex"/>
    <property type="evidence" value="ECO:0007669"/>
    <property type="project" value="UniProtKB-KW"/>
</dbReference>
<dbReference type="EMBL" id="RJKE01000001">
    <property type="protein sequence ID" value="ROO90600.1"/>
    <property type="molecule type" value="Genomic_DNA"/>
</dbReference>
<evidence type="ECO:0000313" key="7">
    <source>
        <dbReference type="EMBL" id="ROO90600.1"/>
    </source>
</evidence>
<dbReference type="InterPro" id="IPR007627">
    <property type="entry name" value="RNA_pol_sigma70_r2"/>
</dbReference>
<dbReference type="SUPFAM" id="SSF88946">
    <property type="entry name" value="Sigma2 domain of RNA polymerase sigma factors"/>
    <property type="match status" value="1"/>
</dbReference>
<dbReference type="Pfam" id="PF04542">
    <property type="entry name" value="Sigma70_r2"/>
    <property type="match status" value="1"/>
</dbReference>
<dbReference type="InterPro" id="IPR013325">
    <property type="entry name" value="RNA_pol_sigma_r2"/>
</dbReference>
<feature type="domain" description="RNA polymerase sigma-70 region 2" evidence="6">
    <location>
        <begin position="34"/>
        <end position="89"/>
    </location>
</feature>
<dbReference type="PANTHER" id="PTHR43133:SF8">
    <property type="entry name" value="RNA POLYMERASE SIGMA FACTOR HI_1459-RELATED"/>
    <property type="match status" value="1"/>
</dbReference>
<dbReference type="AlphaFoldDB" id="A0A3N1DAR9"/>
<keyword evidence="3" id="KW-0238">DNA-binding</keyword>
<evidence type="ECO:0000256" key="4">
    <source>
        <dbReference type="ARBA" id="ARBA00023163"/>
    </source>
</evidence>
<keyword evidence="7" id="KW-0240">DNA-directed RNA polymerase</keyword>
<dbReference type="Gene3D" id="1.10.1740.10">
    <property type="match status" value="1"/>
</dbReference>
<reference evidence="7 8" key="1">
    <citation type="submission" date="2018-11" db="EMBL/GenBank/DDBJ databases">
        <title>Sequencing the genomes of 1000 actinobacteria strains.</title>
        <authorList>
            <person name="Klenk H.-P."/>
        </authorList>
    </citation>
    <scope>NUCLEOTIDE SEQUENCE [LARGE SCALE GENOMIC DNA]</scope>
    <source>
        <strain evidence="7 8">DSM 44254</strain>
    </source>
</reference>
<evidence type="ECO:0000259" key="6">
    <source>
        <dbReference type="Pfam" id="PF04542"/>
    </source>
</evidence>
<dbReference type="InterPro" id="IPR039425">
    <property type="entry name" value="RNA_pol_sigma-70-like"/>
</dbReference>
<evidence type="ECO:0000313" key="8">
    <source>
        <dbReference type="Proteomes" id="UP000272400"/>
    </source>
</evidence>
<evidence type="ECO:0000256" key="2">
    <source>
        <dbReference type="ARBA" id="ARBA00023082"/>
    </source>
</evidence>
<evidence type="ECO:0000256" key="3">
    <source>
        <dbReference type="ARBA" id="ARBA00023125"/>
    </source>
</evidence>
<dbReference type="RefSeq" id="WP_148086265.1">
    <property type="nucleotide sequence ID" value="NZ_RJKE01000001.1"/>
</dbReference>
<feature type="compositionally biased region" description="Gly residues" evidence="5">
    <location>
        <begin position="334"/>
        <end position="346"/>
    </location>
</feature>
<comment type="caution">
    <text evidence="7">The sequence shown here is derived from an EMBL/GenBank/DDBJ whole genome shotgun (WGS) entry which is preliminary data.</text>
</comment>
<organism evidence="7 8">
    <name type="scientific">Actinocorallia herbida</name>
    <dbReference type="NCBI Taxonomy" id="58109"/>
    <lineage>
        <taxon>Bacteria</taxon>
        <taxon>Bacillati</taxon>
        <taxon>Actinomycetota</taxon>
        <taxon>Actinomycetes</taxon>
        <taxon>Streptosporangiales</taxon>
        <taxon>Thermomonosporaceae</taxon>
        <taxon>Actinocorallia</taxon>
    </lineage>
</organism>
<dbReference type="GO" id="GO:0003677">
    <property type="term" value="F:DNA binding"/>
    <property type="evidence" value="ECO:0007669"/>
    <property type="project" value="UniProtKB-KW"/>
</dbReference>
<dbReference type="Proteomes" id="UP000272400">
    <property type="component" value="Unassembled WGS sequence"/>
</dbReference>
<sequence>MVRWAGSGSEGGRELVRGFHEEDAGALERAFAVYGEQLYDYGYALAGDPRAAEDIVHDTFVDALRRAPRMRAPVRLRAWLYGGVRRRALLRTRVRELAWLSGVPGLDEMSGLPIDEARVIVQGALDRISFADQELVLLTLRHGIVGGDLGAVLGEPPHRAAARAGRARRRAETAVAAQLRAHEGRCSGRGPVVVRADNRRPQDQEHARQCAECRKRARVGLPALVTAPAVPAPPDALRHRVMHTGTDPELAGYRADIVAKGGHLTAEGFPRQPDTPSGMGRRWVIAGSGMAVTLASAVVATLVLGPQLGEPPLAWPSGEQPVRSPVEAQAELPGPGGQGPGQGGPAQGVTPSASPTAPDTGHASDDNDPDVPQVTSTDSPEPSDPDAPGEQGDTDGGAPVAAPSPAPEAAPADQPQVTVPETAEQAPVVARLTVGAAEVAIGLGRTSEIPLAAENGPVPFTAVAADDDIQLAQESGVVNPGEPFVLEVTLPAALIRLPGSTEVTIVSGSDGTAHQVEVSWGLSLL</sequence>
<keyword evidence="4" id="KW-0804">Transcription</keyword>
<accession>A0A3N1DAR9</accession>
<keyword evidence="1" id="KW-0805">Transcription regulation</keyword>
<gene>
    <name evidence="7" type="ORF">EDD29_8332</name>
</gene>
<keyword evidence="2" id="KW-0731">Sigma factor</keyword>
<dbReference type="GO" id="GO:0016987">
    <property type="term" value="F:sigma factor activity"/>
    <property type="evidence" value="ECO:0007669"/>
    <property type="project" value="UniProtKB-KW"/>
</dbReference>
<dbReference type="OrthoDB" id="3453271at2"/>
<evidence type="ECO:0000256" key="5">
    <source>
        <dbReference type="SAM" id="MobiDB-lite"/>
    </source>
</evidence>